<proteinExistence type="predicted"/>
<protein>
    <submittedName>
        <fullName evidence="1">Uncharacterized protein</fullName>
    </submittedName>
</protein>
<organism evidence="1 2">
    <name type="scientific">Crocosphaera subtropica (strain ATCC 51142 / BH68)</name>
    <name type="common">Cyanothece sp. (strain ATCC 51142)</name>
    <dbReference type="NCBI Taxonomy" id="43989"/>
    <lineage>
        <taxon>Bacteria</taxon>
        <taxon>Bacillati</taxon>
        <taxon>Cyanobacteriota</taxon>
        <taxon>Cyanophyceae</taxon>
        <taxon>Oscillatoriophycideae</taxon>
        <taxon>Chroococcales</taxon>
        <taxon>Aphanothecaceae</taxon>
        <taxon>Crocosphaera</taxon>
        <taxon>Crocosphaera subtropica</taxon>
    </lineage>
</organism>
<sequence length="134" mass="15850">MNFSERRFRGDDQSNALDVGYKTIIERHRKQRWKYEYPRHMRPPICTLSQGERMTHYPVESPVMVPQPLEGQVCPISTQPPAMYPVNEVTKTHLENVCRNLERRLKKAQLKGDEWLISLLEKEFQDMGQLCVYS</sequence>
<dbReference type="eggNOG" id="ENOG5033275">
    <property type="taxonomic scope" value="Bacteria"/>
</dbReference>
<dbReference type="RefSeq" id="WP_009547769.1">
    <property type="nucleotide sequence ID" value="NC_010546.1"/>
</dbReference>
<name>B1WWW7_CROS5</name>
<evidence type="ECO:0000313" key="1">
    <source>
        <dbReference type="EMBL" id="ACB52436.1"/>
    </source>
</evidence>
<gene>
    <name evidence="1" type="ordered locus">cce_3088</name>
</gene>
<evidence type="ECO:0000313" key="2">
    <source>
        <dbReference type="Proteomes" id="UP000001203"/>
    </source>
</evidence>
<dbReference type="KEGG" id="cyt:cce_3088"/>
<keyword evidence="2" id="KW-1185">Reference proteome</keyword>
<accession>B1WWW7</accession>
<dbReference type="EMBL" id="CP000806">
    <property type="protein sequence ID" value="ACB52436.1"/>
    <property type="molecule type" value="Genomic_DNA"/>
</dbReference>
<dbReference type="OrthoDB" id="515032at2"/>
<dbReference type="Proteomes" id="UP000001203">
    <property type="component" value="Chromosome circular"/>
</dbReference>
<reference evidence="1 2" key="1">
    <citation type="journal article" date="2008" name="Proc. Natl. Acad. Sci. U.S.A.">
        <title>The genome of Cyanothece 51142, a unicellular diazotrophic cyanobacterium important in the marine nitrogen cycle.</title>
        <authorList>
            <person name="Welsh E.A."/>
            <person name="Liberton M."/>
            <person name="Stoeckel J."/>
            <person name="Loh T."/>
            <person name="Elvitigala T."/>
            <person name="Wang C."/>
            <person name="Wollam A."/>
            <person name="Fulton R.S."/>
            <person name="Clifton S.W."/>
            <person name="Jacobs J.M."/>
            <person name="Aurora R."/>
            <person name="Ghosh B.K."/>
            <person name="Sherman L.A."/>
            <person name="Smith R.D."/>
            <person name="Wilson R.K."/>
            <person name="Pakrasi H.B."/>
        </authorList>
    </citation>
    <scope>NUCLEOTIDE SEQUENCE [LARGE SCALE GENOMIC DNA]</scope>
    <source>
        <strain evidence="2">ATCC 51142 / BH68</strain>
    </source>
</reference>
<dbReference type="HOGENOM" id="CLU_150570_0_0_3"/>
<dbReference type="AlphaFoldDB" id="B1WWW7"/>